<organism evidence="3 4">
    <name type="scientific">Qipengyuania mesophila</name>
    <dbReference type="NCBI Taxonomy" id="2867246"/>
    <lineage>
        <taxon>Bacteria</taxon>
        <taxon>Pseudomonadati</taxon>
        <taxon>Pseudomonadota</taxon>
        <taxon>Alphaproteobacteria</taxon>
        <taxon>Sphingomonadales</taxon>
        <taxon>Erythrobacteraceae</taxon>
        <taxon>Qipengyuania</taxon>
    </lineage>
</organism>
<dbReference type="RefSeq" id="WP_221603480.1">
    <property type="nucleotide sequence ID" value="NZ_JAIGNU010000002.1"/>
</dbReference>
<feature type="region of interest" description="Disordered" evidence="1">
    <location>
        <begin position="1"/>
        <end position="50"/>
    </location>
</feature>
<name>A0ABS7JXE9_9SPHN</name>
<dbReference type="InterPro" id="IPR043736">
    <property type="entry name" value="DUF5681"/>
</dbReference>
<comment type="caution">
    <text evidence="3">The sequence shown here is derived from an EMBL/GenBank/DDBJ whole genome shotgun (WGS) entry which is preliminary data.</text>
</comment>
<accession>A0ABS7JXE9</accession>
<feature type="region of interest" description="Disordered" evidence="1">
    <location>
        <begin position="245"/>
        <end position="279"/>
    </location>
</feature>
<feature type="compositionally biased region" description="Basic and acidic residues" evidence="1">
    <location>
        <begin position="260"/>
        <end position="273"/>
    </location>
</feature>
<proteinExistence type="predicted"/>
<reference evidence="3 4" key="1">
    <citation type="submission" date="2021-08" db="EMBL/GenBank/DDBJ databases">
        <title>Comparative Genomics Analysis of the Genus Qipengyuania Reveals Extensive Genetic Diversity and Metabolic Versatility, Including the Description of Fifteen Novel Species.</title>
        <authorList>
            <person name="Liu Y."/>
        </authorList>
    </citation>
    <scope>NUCLEOTIDE SEQUENCE [LARGE SCALE GENOMIC DNA]</scope>
    <source>
        <strain evidence="3 4">YG27</strain>
    </source>
</reference>
<dbReference type="Pfam" id="PF18932">
    <property type="entry name" value="DUF5681"/>
    <property type="match status" value="1"/>
</dbReference>
<evidence type="ECO:0000313" key="4">
    <source>
        <dbReference type="Proteomes" id="UP000782554"/>
    </source>
</evidence>
<evidence type="ECO:0000313" key="3">
    <source>
        <dbReference type="EMBL" id="MBX7502335.1"/>
    </source>
</evidence>
<gene>
    <name evidence="3" type="ORF">K3181_12860</name>
</gene>
<feature type="domain" description="DUF5681" evidence="2">
    <location>
        <begin position="25"/>
        <end position="111"/>
    </location>
</feature>
<evidence type="ECO:0000259" key="2">
    <source>
        <dbReference type="Pfam" id="PF18932"/>
    </source>
</evidence>
<sequence length="279" mass="32378">MSGTEKEQSNLPEPYRVGYGRPPVEHRFRKGQSGNPRGRPKGATNKPKVANGFGMKAAEEYLRQEAYRTVTIREGDRHIELPAIQAVFRAMGVSAMKGNRFAQKTMAELITTLEQRDHDQRFEAFGIAIDYKREWSEKIDRAKELGLPVPDPVPHPDDIVINTSNGEVRIEGPQTKEQKDHYEKAHARRVEAQECVSHFAAKYRRSKNEEKKAFYLEEWHFEQRMFDIINDAMRGRHKMKLVDRSYHPDASRPGETFKAFAEDRKKPPHERWSNDYVEG</sequence>
<keyword evidence="4" id="KW-1185">Reference proteome</keyword>
<dbReference type="EMBL" id="JAIGNU010000002">
    <property type="protein sequence ID" value="MBX7502335.1"/>
    <property type="molecule type" value="Genomic_DNA"/>
</dbReference>
<dbReference type="Proteomes" id="UP000782554">
    <property type="component" value="Unassembled WGS sequence"/>
</dbReference>
<evidence type="ECO:0000256" key="1">
    <source>
        <dbReference type="SAM" id="MobiDB-lite"/>
    </source>
</evidence>
<protein>
    <recommendedName>
        <fullName evidence="2">DUF5681 domain-containing protein</fullName>
    </recommendedName>
</protein>